<evidence type="ECO:0000259" key="5">
    <source>
        <dbReference type="PROSITE" id="PS50075"/>
    </source>
</evidence>
<keyword evidence="3" id="KW-0596">Phosphopantetheine</keyword>
<keyword evidence="4" id="KW-0597">Phosphoprotein</keyword>
<dbReference type="NCBIfam" id="TIGR01733">
    <property type="entry name" value="AA-adenyl-dom"/>
    <property type="match status" value="1"/>
</dbReference>
<dbReference type="FunFam" id="3.40.50.980:FF:000002">
    <property type="entry name" value="Enterobactin synthetase component F"/>
    <property type="match status" value="1"/>
</dbReference>
<dbReference type="InterPro" id="IPR025110">
    <property type="entry name" value="AMP-bd_C"/>
</dbReference>
<evidence type="ECO:0000313" key="6">
    <source>
        <dbReference type="EMBL" id="MCK9802275.1"/>
    </source>
</evidence>
<dbReference type="Pfam" id="PF13193">
    <property type="entry name" value="AMP-binding_C"/>
    <property type="match status" value="1"/>
</dbReference>
<dbReference type="Gene3D" id="2.30.38.10">
    <property type="entry name" value="Luciferase, Domain 3"/>
    <property type="match status" value="1"/>
</dbReference>
<proteinExistence type="inferred from homology"/>
<feature type="non-terminal residue" evidence="6">
    <location>
        <position position="1"/>
    </location>
</feature>
<dbReference type="GO" id="GO:0044550">
    <property type="term" value="P:secondary metabolite biosynthetic process"/>
    <property type="evidence" value="ECO:0007669"/>
    <property type="project" value="UniProtKB-ARBA"/>
</dbReference>
<evidence type="ECO:0000256" key="4">
    <source>
        <dbReference type="ARBA" id="ARBA00022553"/>
    </source>
</evidence>
<dbReference type="InterPro" id="IPR020806">
    <property type="entry name" value="PKS_PP-bd"/>
</dbReference>
<dbReference type="PROSITE" id="PS00012">
    <property type="entry name" value="PHOSPHOPANTETHEINE"/>
    <property type="match status" value="1"/>
</dbReference>
<dbReference type="Pfam" id="PF00501">
    <property type="entry name" value="AMP-binding"/>
    <property type="match status" value="1"/>
</dbReference>
<dbReference type="Gene3D" id="1.10.1200.10">
    <property type="entry name" value="ACP-like"/>
    <property type="match status" value="1"/>
</dbReference>
<dbReference type="FunFam" id="3.40.50.980:FF:000001">
    <property type="entry name" value="Non-ribosomal peptide synthetase"/>
    <property type="match status" value="1"/>
</dbReference>
<dbReference type="FunFam" id="3.30.300.30:FF:000010">
    <property type="entry name" value="Enterobactin synthetase component F"/>
    <property type="match status" value="1"/>
</dbReference>
<dbReference type="Proteomes" id="UP001155059">
    <property type="component" value="Unassembled WGS sequence"/>
</dbReference>
<comment type="caution">
    <text evidence="6">The sequence shown here is derived from an EMBL/GenBank/DDBJ whole genome shotgun (WGS) entry which is preliminary data.</text>
</comment>
<dbReference type="InterPro" id="IPR009081">
    <property type="entry name" value="PP-bd_ACP"/>
</dbReference>
<evidence type="ECO:0000256" key="1">
    <source>
        <dbReference type="ARBA" id="ARBA00001957"/>
    </source>
</evidence>
<dbReference type="InterPro" id="IPR045851">
    <property type="entry name" value="AMP-bd_C_sf"/>
</dbReference>
<dbReference type="AlphaFoldDB" id="A0A9X1Z1X3"/>
<reference evidence="6 7" key="1">
    <citation type="journal article" date="2022" name="Int. J. Syst. Evol. Microbiol.">
        <title>Pseudomonas aegrilactucae sp. nov. and Pseudomonas morbosilactucae sp. nov., pathogens causing bacterial rot of lettuce in Japan.</title>
        <authorList>
            <person name="Sawada H."/>
            <person name="Fujikawa T."/>
            <person name="Satou M."/>
        </authorList>
    </citation>
    <scope>NUCLEOTIDE SEQUENCE [LARGE SCALE GENOMIC DNA]</scope>
    <source>
        <strain evidence="6 7">MAFF 302030</strain>
    </source>
</reference>
<dbReference type="GO" id="GO:0005829">
    <property type="term" value="C:cytosol"/>
    <property type="evidence" value="ECO:0007669"/>
    <property type="project" value="TreeGrafter"/>
</dbReference>
<dbReference type="PANTHER" id="PTHR45527:SF1">
    <property type="entry name" value="FATTY ACID SYNTHASE"/>
    <property type="match status" value="1"/>
</dbReference>
<organism evidence="6 7">
    <name type="scientific">Pseudomonas morbosilactucae</name>
    <dbReference type="NCBI Taxonomy" id="2938197"/>
    <lineage>
        <taxon>Bacteria</taxon>
        <taxon>Pseudomonadati</taxon>
        <taxon>Pseudomonadota</taxon>
        <taxon>Gammaproteobacteria</taxon>
        <taxon>Pseudomonadales</taxon>
        <taxon>Pseudomonadaceae</taxon>
        <taxon>Pseudomonas</taxon>
    </lineage>
</organism>
<dbReference type="GO" id="GO:0031177">
    <property type="term" value="F:phosphopantetheine binding"/>
    <property type="evidence" value="ECO:0007669"/>
    <property type="project" value="InterPro"/>
</dbReference>
<gene>
    <name evidence="6" type="ORF">M1B34_32635</name>
</gene>
<sequence length="587" mass="65092">ANRLAHYLIELGVGPEVLVGVAAHRSLEMVVALLAILKAGGAYVPLDPEYPQDRLMYMVQDSGIELLLISEHLIETLNVAAAVKVLPLRAQDDEWRVYSEDNPNLKLEPENLAYVIYTSGSTGQPKGAGNRHSALTNRLIWMQQEYGLEVSDTVLQKTPFSFDVSVWEFFWPLMTGARLAIALPGEHREPEKLVELIRREQVTTLHFVPSMLQVFMQASEVASCTTLKRIICSGEALSVDVQSQVLNLLPHAGLFNLYGPTEAAIDVTHWRCVDEGRSSVPIGRAIANLSTYILDPYLVPVPVGSLGELYLGGAGLARGYHQRSMLTAERFVVSPFEKGARLYRTGDLARHRANGVIEYVGRTDHQVKIRGLRIELGEIEARILELESVLEAVVLAQPGPAGLQLVSYIVPSVDIGFADPEDAKPLKKSMVKQLKETLPDYMIPTHLLFIQHLPLTPNGKLDRKSLPLPDINQLPREYVPALSPLEQQMASIWQSVLMVEQVGMTDSFFDLGGHSLLAVQVLTRVKQQLNVDIPVKTLFQAETLQAFCEQIQAILVTSNGVQDELAKSLEDLKRLSTDELEKLISQE</sequence>
<name>A0A9X1Z1X3_9PSED</name>
<dbReference type="Gene3D" id="3.40.50.980">
    <property type="match status" value="2"/>
</dbReference>
<dbReference type="InterPro" id="IPR020845">
    <property type="entry name" value="AMP-binding_CS"/>
</dbReference>
<comment type="cofactor">
    <cofactor evidence="1">
        <name>pantetheine 4'-phosphate</name>
        <dbReference type="ChEBI" id="CHEBI:47942"/>
    </cofactor>
</comment>
<evidence type="ECO:0000256" key="3">
    <source>
        <dbReference type="ARBA" id="ARBA00022450"/>
    </source>
</evidence>
<dbReference type="InterPro" id="IPR006162">
    <property type="entry name" value="Ppantetheine_attach_site"/>
</dbReference>
<dbReference type="SUPFAM" id="SSF47336">
    <property type="entry name" value="ACP-like"/>
    <property type="match status" value="1"/>
</dbReference>
<dbReference type="FunFam" id="1.10.1200.10:FF:000005">
    <property type="entry name" value="Nonribosomal peptide synthetase 1"/>
    <property type="match status" value="1"/>
</dbReference>
<dbReference type="Gene3D" id="3.30.300.30">
    <property type="match status" value="1"/>
</dbReference>
<dbReference type="InterPro" id="IPR036736">
    <property type="entry name" value="ACP-like_sf"/>
</dbReference>
<accession>A0A9X1Z1X3</accession>
<dbReference type="PROSITE" id="PS50075">
    <property type="entry name" value="CARRIER"/>
    <property type="match status" value="1"/>
</dbReference>
<dbReference type="PROSITE" id="PS00455">
    <property type="entry name" value="AMP_BINDING"/>
    <property type="match status" value="1"/>
</dbReference>
<dbReference type="RefSeq" id="WP_268267334.1">
    <property type="nucleotide sequence ID" value="NZ_JALQCW010000119.1"/>
</dbReference>
<comment type="similarity">
    <text evidence="2">Belongs to the ATP-dependent AMP-binding enzyme family.</text>
</comment>
<dbReference type="PANTHER" id="PTHR45527">
    <property type="entry name" value="NONRIBOSOMAL PEPTIDE SYNTHETASE"/>
    <property type="match status" value="1"/>
</dbReference>
<dbReference type="FunFam" id="3.40.50.12780:FF:000012">
    <property type="entry name" value="Non-ribosomal peptide synthetase"/>
    <property type="match status" value="1"/>
</dbReference>
<dbReference type="SUPFAM" id="SSF56801">
    <property type="entry name" value="Acetyl-CoA synthetase-like"/>
    <property type="match status" value="1"/>
</dbReference>
<dbReference type="EMBL" id="JALQCW010000119">
    <property type="protein sequence ID" value="MCK9802275.1"/>
    <property type="molecule type" value="Genomic_DNA"/>
</dbReference>
<protein>
    <submittedName>
        <fullName evidence="6">Amino acid adenylation domain-containing protein</fullName>
    </submittedName>
</protein>
<dbReference type="InterPro" id="IPR000873">
    <property type="entry name" value="AMP-dep_synth/lig_dom"/>
</dbReference>
<evidence type="ECO:0000313" key="7">
    <source>
        <dbReference type="Proteomes" id="UP001155059"/>
    </source>
</evidence>
<dbReference type="FunFam" id="2.30.38.10:FF:000001">
    <property type="entry name" value="Non-ribosomal peptide synthetase PvdI"/>
    <property type="match status" value="1"/>
</dbReference>
<dbReference type="InterPro" id="IPR010071">
    <property type="entry name" value="AA_adenyl_dom"/>
</dbReference>
<dbReference type="Pfam" id="PF00550">
    <property type="entry name" value="PP-binding"/>
    <property type="match status" value="1"/>
</dbReference>
<reference evidence="6 7" key="2">
    <citation type="journal article" date="2023" name="Plant Pathol.">
        <title>Dismantling and reorganizing Pseudomonas marginalis sensu#lato.</title>
        <authorList>
            <person name="Sawada H."/>
            <person name="Fujikawa T."/>
            <person name="Satou M."/>
        </authorList>
    </citation>
    <scope>NUCLEOTIDE SEQUENCE [LARGE SCALE GENOMIC DNA]</scope>
    <source>
        <strain evidence="6 7">MAFF 302030</strain>
    </source>
</reference>
<dbReference type="GO" id="GO:0043041">
    <property type="term" value="P:amino acid activation for nonribosomal peptide biosynthetic process"/>
    <property type="evidence" value="ECO:0007669"/>
    <property type="project" value="TreeGrafter"/>
</dbReference>
<evidence type="ECO:0000256" key="2">
    <source>
        <dbReference type="ARBA" id="ARBA00006432"/>
    </source>
</evidence>
<dbReference type="CDD" id="cd17646">
    <property type="entry name" value="A_NRPS_AB3403-like"/>
    <property type="match status" value="1"/>
</dbReference>
<feature type="domain" description="Carrier" evidence="5">
    <location>
        <begin position="480"/>
        <end position="555"/>
    </location>
</feature>
<dbReference type="SMART" id="SM00823">
    <property type="entry name" value="PKS_PP"/>
    <property type="match status" value="1"/>
</dbReference>